<protein>
    <submittedName>
        <fullName evidence="1">Uncharacterized protein</fullName>
    </submittedName>
</protein>
<dbReference type="EMBL" id="KZ824422">
    <property type="protein sequence ID" value="RAL05093.1"/>
    <property type="molecule type" value="Genomic_DNA"/>
</dbReference>
<gene>
    <name evidence="1" type="ORF">BO80DRAFT_452024</name>
</gene>
<keyword evidence="2" id="KW-1185">Reference proteome</keyword>
<dbReference type="Proteomes" id="UP000249402">
    <property type="component" value="Unassembled WGS sequence"/>
</dbReference>
<dbReference type="RefSeq" id="XP_025579420.1">
    <property type="nucleotide sequence ID" value="XM_025721925.1"/>
</dbReference>
<sequence>MRRGPMVSEPVTVYQSRSACKGGGDEMRASILLTSRMPGGLEGTVQLYYRIGPTAGAGDLIISDAWLPACVGFRIPVALPHYPSPHLHTTLCPGELLQSKSSLQQGQGFASTEPARKPPRFDSINDWRGTGYYGVHHCNSSRTVWRSNSAGATLPFWATGV</sequence>
<dbReference type="VEuPathDB" id="FungiDB:BO80DRAFT_452024"/>
<proteinExistence type="predicted"/>
<evidence type="ECO:0000313" key="2">
    <source>
        <dbReference type="Proteomes" id="UP000249402"/>
    </source>
</evidence>
<accession>A0A395HC44</accession>
<reference evidence="1 2" key="1">
    <citation type="submission" date="2018-02" db="EMBL/GenBank/DDBJ databases">
        <title>The genomes of Aspergillus section Nigri reveals drivers in fungal speciation.</title>
        <authorList>
            <consortium name="DOE Joint Genome Institute"/>
            <person name="Vesth T.C."/>
            <person name="Nybo J."/>
            <person name="Theobald S."/>
            <person name="Brandl J."/>
            <person name="Frisvad J.C."/>
            <person name="Nielsen K.F."/>
            <person name="Lyhne E.K."/>
            <person name="Kogle M.E."/>
            <person name="Kuo A."/>
            <person name="Riley R."/>
            <person name="Clum A."/>
            <person name="Nolan M."/>
            <person name="Lipzen A."/>
            <person name="Salamov A."/>
            <person name="Henrissat B."/>
            <person name="Wiebenga A."/>
            <person name="De vries R.P."/>
            <person name="Grigoriev I.V."/>
            <person name="Mortensen U.H."/>
            <person name="Andersen M.R."/>
            <person name="Baker S.E."/>
        </authorList>
    </citation>
    <scope>NUCLEOTIDE SEQUENCE [LARGE SCALE GENOMIC DNA]</scope>
    <source>
        <strain evidence="1 2">CBS 121593</strain>
    </source>
</reference>
<evidence type="ECO:0000313" key="1">
    <source>
        <dbReference type="EMBL" id="RAL05093.1"/>
    </source>
</evidence>
<dbReference type="GeneID" id="37226790"/>
<dbReference type="AlphaFoldDB" id="A0A395HC44"/>
<name>A0A395HC44_9EURO</name>
<organism evidence="1 2">
    <name type="scientific">Aspergillus ibericus CBS 121593</name>
    <dbReference type="NCBI Taxonomy" id="1448316"/>
    <lineage>
        <taxon>Eukaryota</taxon>
        <taxon>Fungi</taxon>
        <taxon>Dikarya</taxon>
        <taxon>Ascomycota</taxon>
        <taxon>Pezizomycotina</taxon>
        <taxon>Eurotiomycetes</taxon>
        <taxon>Eurotiomycetidae</taxon>
        <taxon>Eurotiales</taxon>
        <taxon>Aspergillaceae</taxon>
        <taxon>Aspergillus</taxon>
        <taxon>Aspergillus subgen. Circumdati</taxon>
    </lineage>
</organism>
<dbReference type="OrthoDB" id="4498672at2759"/>